<keyword evidence="2" id="KW-1185">Reference proteome</keyword>
<name>A0A928VYB3_9CYAN</name>
<evidence type="ECO:0000313" key="2">
    <source>
        <dbReference type="Proteomes" id="UP000621799"/>
    </source>
</evidence>
<reference evidence="1" key="1">
    <citation type="submission" date="2020-10" db="EMBL/GenBank/DDBJ databases">
        <authorList>
            <person name="Castelo-Branco R."/>
            <person name="Eusebio N."/>
            <person name="Adriana R."/>
            <person name="Vieira A."/>
            <person name="Brugerolle De Fraissinette N."/>
            <person name="Rezende De Castro R."/>
            <person name="Schneider M.P."/>
            <person name="Vasconcelos V."/>
            <person name="Leao P.N."/>
        </authorList>
    </citation>
    <scope>NUCLEOTIDE SEQUENCE</scope>
    <source>
        <strain evidence="1">LEGE 11467</strain>
    </source>
</reference>
<accession>A0A928VYB3</accession>
<evidence type="ECO:0000313" key="1">
    <source>
        <dbReference type="EMBL" id="MBE9042432.1"/>
    </source>
</evidence>
<dbReference type="AlphaFoldDB" id="A0A928VYB3"/>
<dbReference type="Proteomes" id="UP000621799">
    <property type="component" value="Unassembled WGS sequence"/>
</dbReference>
<feature type="non-terminal residue" evidence="1">
    <location>
        <position position="1"/>
    </location>
</feature>
<organism evidence="1 2">
    <name type="scientific">Zarconia navalis LEGE 11467</name>
    <dbReference type="NCBI Taxonomy" id="1828826"/>
    <lineage>
        <taxon>Bacteria</taxon>
        <taxon>Bacillati</taxon>
        <taxon>Cyanobacteriota</taxon>
        <taxon>Cyanophyceae</taxon>
        <taxon>Oscillatoriophycideae</taxon>
        <taxon>Oscillatoriales</taxon>
        <taxon>Oscillatoriales incertae sedis</taxon>
        <taxon>Zarconia</taxon>
        <taxon>Zarconia navalis</taxon>
    </lineage>
</organism>
<gene>
    <name evidence="1" type="ORF">IQ235_16800</name>
</gene>
<dbReference type="SUPFAM" id="SSF51126">
    <property type="entry name" value="Pectin lyase-like"/>
    <property type="match status" value="1"/>
</dbReference>
<protein>
    <submittedName>
        <fullName evidence="1">S-layer family protein</fullName>
    </submittedName>
</protein>
<dbReference type="InterPro" id="IPR012334">
    <property type="entry name" value="Pectin_lyas_fold"/>
</dbReference>
<dbReference type="EMBL" id="JADEXN010000356">
    <property type="protein sequence ID" value="MBE9042432.1"/>
    <property type="molecule type" value="Genomic_DNA"/>
</dbReference>
<sequence>SIVTPFLSVTNGAQLEALSESNASAGNVVVEAENAIEVSGVNTGLFANSPGRGNAGTIVLKTDRLTVREGGEIIVTSENAGAAGNLEIVAPDIRLERGTLGAETVEGDRANILLDTSDIQLREQSLITTNATGTATGGNINIDTTTLVALDNSDITANAQHSFGGRVTIVAEGIFGTEFRDRLTPESDITATSELGAEFSGTVTILTPDIDAAAGLVELASNTTDPTDRVVTGCAAASGSSFVSTGRGGLPEDPTATIRGQTLWEDVRTVAPEIPEARSNLTPVPSSPSMATQPPKAIVEATGWIVREDGKVELVAGRPQIGDLISTPDCQDL</sequence>
<dbReference type="Gene3D" id="2.160.20.10">
    <property type="entry name" value="Single-stranded right-handed beta-helix, Pectin lyase-like"/>
    <property type="match status" value="1"/>
</dbReference>
<comment type="caution">
    <text evidence="1">The sequence shown here is derived from an EMBL/GenBank/DDBJ whole genome shotgun (WGS) entry which is preliminary data.</text>
</comment>
<proteinExistence type="predicted"/>
<dbReference type="InterPro" id="IPR011050">
    <property type="entry name" value="Pectin_lyase_fold/virulence"/>
</dbReference>